<dbReference type="Proteomes" id="UP001165488">
    <property type="component" value="Unassembled WGS sequence"/>
</dbReference>
<dbReference type="RefSeq" id="WP_241274883.1">
    <property type="nucleotide sequence ID" value="NZ_JAKZGS010000007.1"/>
</dbReference>
<comment type="function">
    <text evidence="1">May be involved in the biogenesis of curli organelles.</text>
</comment>
<evidence type="ECO:0000313" key="5">
    <source>
        <dbReference type="EMBL" id="MCH7398369.1"/>
    </source>
</evidence>
<protein>
    <recommendedName>
        <fullName evidence="2">Curli production assembly/transport component CsgE</fullName>
    </recommendedName>
</protein>
<evidence type="ECO:0000313" key="6">
    <source>
        <dbReference type="Proteomes" id="UP001165488"/>
    </source>
</evidence>
<keyword evidence="3 4" id="KW-0732">Signal</keyword>
<evidence type="ECO:0000256" key="4">
    <source>
        <dbReference type="SAM" id="SignalP"/>
    </source>
</evidence>
<feature type="chain" id="PRO_5046152353" description="Curli production assembly/transport component CsgE" evidence="4">
    <location>
        <begin position="20"/>
        <end position="188"/>
    </location>
</feature>
<reference evidence="5" key="1">
    <citation type="submission" date="2022-03" db="EMBL/GenBank/DDBJ databases">
        <title>De novo assembled genomes of Belliella spp. (Cyclobacteriaceae) strains.</title>
        <authorList>
            <person name="Szabo A."/>
            <person name="Korponai K."/>
            <person name="Felfoldi T."/>
        </authorList>
    </citation>
    <scope>NUCLEOTIDE SEQUENCE</scope>
    <source>
        <strain evidence="5">DSM 107340</strain>
    </source>
</reference>
<evidence type="ECO:0000256" key="3">
    <source>
        <dbReference type="ARBA" id="ARBA00022729"/>
    </source>
</evidence>
<comment type="caution">
    <text evidence="5">The sequence shown here is derived from an EMBL/GenBank/DDBJ whole genome shotgun (WGS) entry which is preliminary data.</text>
</comment>
<dbReference type="InterPro" id="IPR018900">
    <property type="entry name" value="Curli_CsgE"/>
</dbReference>
<proteinExistence type="predicted"/>
<sequence>MLKVLFTCLLISVLGFSYAQVKNTVSADPKVDSTTVLQHVSDTTKVIKEAPEALKELFEKIVEEETEKAERQKNKIEYSLEIDGLIIDQTKTKSGREFYEYFFSVWEAPENAKNFTIFIEEKPFRLNTTLIEILINETIVFQSLLQPRGDFVENLAIESIGRTQMYLANYEELLKQLGGSDMVGTGIF</sequence>
<evidence type="ECO:0000256" key="1">
    <source>
        <dbReference type="ARBA" id="ARBA00003989"/>
    </source>
</evidence>
<organism evidence="5 6">
    <name type="scientific">Belliella calami</name>
    <dbReference type="NCBI Taxonomy" id="2923436"/>
    <lineage>
        <taxon>Bacteria</taxon>
        <taxon>Pseudomonadati</taxon>
        <taxon>Bacteroidota</taxon>
        <taxon>Cytophagia</taxon>
        <taxon>Cytophagales</taxon>
        <taxon>Cyclobacteriaceae</taxon>
        <taxon>Belliella</taxon>
    </lineage>
</organism>
<gene>
    <name evidence="5" type="ORF">MM236_10230</name>
</gene>
<evidence type="ECO:0000256" key="2">
    <source>
        <dbReference type="ARBA" id="ARBA00014024"/>
    </source>
</evidence>
<name>A0ABS9UP18_9BACT</name>
<dbReference type="Pfam" id="PF10627">
    <property type="entry name" value="CsgE"/>
    <property type="match status" value="1"/>
</dbReference>
<accession>A0ABS9UP18</accession>
<dbReference type="EMBL" id="JAKZGS010000007">
    <property type="protein sequence ID" value="MCH7398369.1"/>
    <property type="molecule type" value="Genomic_DNA"/>
</dbReference>
<keyword evidence="6" id="KW-1185">Reference proteome</keyword>
<feature type="signal peptide" evidence="4">
    <location>
        <begin position="1"/>
        <end position="19"/>
    </location>
</feature>